<name>A0A813XKZ3_ADIRI</name>
<comment type="caution">
    <text evidence="2">The sequence shown here is derived from an EMBL/GenBank/DDBJ whole genome shotgun (WGS) entry which is preliminary data.</text>
</comment>
<evidence type="ECO:0000313" key="2">
    <source>
        <dbReference type="EMBL" id="CAF0871770.1"/>
    </source>
</evidence>
<gene>
    <name evidence="2" type="ORF">XAT740_LOCUS6529</name>
</gene>
<evidence type="ECO:0000256" key="1">
    <source>
        <dbReference type="SAM" id="MobiDB-lite"/>
    </source>
</evidence>
<accession>A0A813XKZ3</accession>
<reference evidence="2" key="1">
    <citation type="submission" date="2021-02" db="EMBL/GenBank/DDBJ databases">
        <authorList>
            <person name="Nowell W R."/>
        </authorList>
    </citation>
    <scope>NUCLEOTIDE SEQUENCE</scope>
</reference>
<sequence>IAAVDAFYQPPVPNVPILTMMQRSSRRNTLDNSGPELE</sequence>
<dbReference type="EMBL" id="CAJNOR010000298">
    <property type="protein sequence ID" value="CAF0871770.1"/>
    <property type="molecule type" value="Genomic_DNA"/>
</dbReference>
<feature type="non-terminal residue" evidence="2">
    <location>
        <position position="1"/>
    </location>
</feature>
<evidence type="ECO:0000313" key="3">
    <source>
        <dbReference type="Proteomes" id="UP000663828"/>
    </source>
</evidence>
<protein>
    <submittedName>
        <fullName evidence="2">Uncharacterized protein</fullName>
    </submittedName>
</protein>
<feature type="region of interest" description="Disordered" evidence="1">
    <location>
        <begin position="19"/>
        <end position="38"/>
    </location>
</feature>
<proteinExistence type="predicted"/>
<dbReference type="Proteomes" id="UP000663828">
    <property type="component" value="Unassembled WGS sequence"/>
</dbReference>
<organism evidence="2 3">
    <name type="scientific">Adineta ricciae</name>
    <name type="common">Rotifer</name>
    <dbReference type="NCBI Taxonomy" id="249248"/>
    <lineage>
        <taxon>Eukaryota</taxon>
        <taxon>Metazoa</taxon>
        <taxon>Spiralia</taxon>
        <taxon>Gnathifera</taxon>
        <taxon>Rotifera</taxon>
        <taxon>Eurotatoria</taxon>
        <taxon>Bdelloidea</taxon>
        <taxon>Adinetida</taxon>
        <taxon>Adinetidae</taxon>
        <taxon>Adineta</taxon>
    </lineage>
</organism>
<keyword evidence="3" id="KW-1185">Reference proteome</keyword>
<dbReference type="AlphaFoldDB" id="A0A813XKZ3"/>